<dbReference type="EMBL" id="LPXN01000082">
    <property type="protein sequence ID" value="KZD10942.1"/>
    <property type="molecule type" value="Genomic_DNA"/>
</dbReference>
<keyword evidence="1" id="KW-0472">Membrane</keyword>
<proteinExistence type="predicted"/>
<gene>
    <name evidence="3" type="ORF">AUP43_18240</name>
</gene>
<dbReference type="OrthoDB" id="9792534at2"/>
<keyword evidence="4" id="KW-1185">Reference proteome</keyword>
<protein>
    <recommendedName>
        <fullName evidence="2">Fatty acid desaturase domain-containing protein</fullName>
    </recommendedName>
</protein>
<feature type="transmembrane region" description="Helical" evidence="1">
    <location>
        <begin position="55"/>
        <end position="75"/>
    </location>
</feature>
<name>A0A154WBQ4_9PROT</name>
<feature type="transmembrane region" description="Helical" evidence="1">
    <location>
        <begin position="30"/>
        <end position="49"/>
    </location>
</feature>
<dbReference type="Proteomes" id="UP000076400">
    <property type="component" value="Unassembled WGS sequence"/>
</dbReference>
<comment type="caution">
    <text evidence="3">The sequence shown here is derived from an EMBL/GenBank/DDBJ whole genome shotgun (WGS) entry which is preliminary data.</text>
</comment>
<evidence type="ECO:0000313" key="4">
    <source>
        <dbReference type="Proteomes" id="UP000076400"/>
    </source>
</evidence>
<keyword evidence="1" id="KW-0812">Transmembrane</keyword>
<dbReference type="PANTHER" id="PTHR12879:SF8">
    <property type="entry name" value="SPHINGOLIPID DELTA(4)-DESATURASE DES1"/>
    <property type="match status" value="1"/>
</dbReference>
<reference evidence="3 4" key="1">
    <citation type="submission" date="2015-12" db="EMBL/GenBank/DDBJ databases">
        <title>Genome sequence of Oceanibaculum pacificum MCCC 1A02656.</title>
        <authorList>
            <person name="Lu L."/>
            <person name="Lai Q."/>
            <person name="Shao Z."/>
            <person name="Qian P."/>
        </authorList>
    </citation>
    <scope>NUCLEOTIDE SEQUENCE [LARGE SCALE GENOMIC DNA]</scope>
    <source>
        <strain evidence="3 4">MCCC 1A02656</strain>
    </source>
</reference>
<sequence length="310" mass="34284">MTDASASMESNRLIAPAELKALSVRSDARGFAQFAIHLGLIGLSSYAIWRSQGTLWLLPAMLVQGLFLVSLFATIHETVHYTAFKSRRANDIVGWLAALPSLLNSTFYKHFHHAHHRHTQDPARDPELTPPPPRSRGAFWWRISAIPYWINRSRSLGRLAIGNFKAAGFVPEKAKAEVVTSVRLMLAAYAAILGSAIALGSAWPVFYWIIPAVLGQPFLRAYLLTEHTGCSEDANGLTNTRTTLASWPVRLLMWNMPYHAEHHLYPSIPFHALPAAHDKLRDRLVHVAPGYAPTLRSIHADLGAAPGRAA</sequence>
<dbReference type="InterPro" id="IPR005804">
    <property type="entry name" value="FA_desaturase_dom"/>
</dbReference>
<evidence type="ECO:0000259" key="2">
    <source>
        <dbReference type="Pfam" id="PF00487"/>
    </source>
</evidence>
<dbReference type="GO" id="GO:0016020">
    <property type="term" value="C:membrane"/>
    <property type="evidence" value="ECO:0007669"/>
    <property type="project" value="GOC"/>
</dbReference>
<feature type="domain" description="Fatty acid desaturase" evidence="2">
    <location>
        <begin position="56"/>
        <end position="289"/>
    </location>
</feature>
<dbReference type="AlphaFoldDB" id="A0A154WBQ4"/>
<feature type="transmembrane region" description="Helical" evidence="1">
    <location>
        <begin position="186"/>
        <end position="210"/>
    </location>
</feature>
<accession>A0A154WBQ4</accession>
<organism evidence="3 4">
    <name type="scientific">Oceanibaculum pacificum</name>
    <dbReference type="NCBI Taxonomy" id="580166"/>
    <lineage>
        <taxon>Bacteria</taxon>
        <taxon>Pseudomonadati</taxon>
        <taxon>Pseudomonadota</taxon>
        <taxon>Alphaproteobacteria</taxon>
        <taxon>Rhodospirillales</taxon>
        <taxon>Oceanibaculaceae</taxon>
        <taxon>Oceanibaculum</taxon>
    </lineage>
</organism>
<dbReference type="Pfam" id="PF00487">
    <property type="entry name" value="FA_desaturase"/>
    <property type="match status" value="1"/>
</dbReference>
<evidence type="ECO:0000256" key="1">
    <source>
        <dbReference type="SAM" id="Phobius"/>
    </source>
</evidence>
<evidence type="ECO:0000313" key="3">
    <source>
        <dbReference type="EMBL" id="KZD10942.1"/>
    </source>
</evidence>
<dbReference type="PANTHER" id="PTHR12879">
    <property type="entry name" value="SPHINGOLIPID DELTA 4 DESATURASE/C-4 HYDROXYLASE PROTEIN DES2"/>
    <property type="match status" value="1"/>
</dbReference>
<keyword evidence="1" id="KW-1133">Transmembrane helix</keyword>
<dbReference type="GO" id="GO:0042284">
    <property type="term" value="F:sphingolipid delta-4 desaturase activity"/>
    <property type="evidence" value="ECO:0007669"/>
    <property type="project" value="TreeGrafter"/>
</dbReference>
<dbReference type="GO" id="GO:0046513">
    <property type="term" value="P:ceramide biosynthetic process"/>
    <property type="evidence" value="ECO:0007669"/>
    <property type="project" value="TreeGrafter"/>
</dbReference>
<dbReference type="STRING" id="580166.AUP43_18240"/>
<dbReference type="RefSeq" id="WP_067553753.1">
    <property type="nucleotide sequence ID" value="NZ_LPXN01000082.1"/>
</dbReference>